<keyword evidence="3" id="KW-1185">Reference proteome</keyword>
<dbReference type="AlphaFoldDB" id="A1BH70"/>
<dbReference type="OrthoDB" id="9181317at2"/>
<evidence type="ECO:0000313" key="2">
    <source>
        <dbReference type="EMBL" id="ABL65747.1"/>
    </source>
</evidence>
<keyword evidence="1" id="KW-0732">Signal</keyword>
<dbReference type="EMBL" id="CP000492">
    <property type="protein sequence ID" value="ABL65747.1"/>
    <property type="molecule type" value="Genomic_DNA"/>
</dbReference>
<dbReference type="STRING" id="290317.Cpha266_1730"/>
<dbReference type="KEGG" id="cph:Cpha266_1730"/>
<dbReference type="Pfam" id="PF07087">
    <property type="entry name" value="DUF1353"/>
    <property type="match status" value="1"/>
</dbReference>
<dbReference type="RefSeq" id="WP_011745556.1">
    <property type="nucleotide sequence ID" value="NC_008639.1"/>
</dbReference>
<reference evidence="2 3" key="1">
    <citation type="submission" date="2006-12" db="EMBL/GenBank/DDBJ databases">
        <title>Complete sequence of Chlorobium phaeobacteroides DSM 266.</title>
        <authorList>
            <consortium name="US DOE Joint Genome Institute"/>
            <person name="Copeland A."/>
            <person name="Lucas S."/>
            <person name="Lapidus A."/>
            <person name="Barry K."/>
            <person name="Detter J.C."/>
            <person name="Glavina del Rio T."/>
            <person name="Hammon N."/>
            <person name="Israni S."/>
            <person name="Pitluck S."/>
            <person name="Goltsman E."/>
            <person name="Schmutz J."/>
            <person name="Larimer F."/>
            <person name="Land M."/>
            <person name="Hauser L."/>
            <person name="Mikhailova N."/>
            <person name="Li T."/>
            <person name="Overmann J."/>
            <person name="Bryant D.A."/>
            <person name="Richardson P."/>
        </authorList>
    </citation>
    <scope>NUCLEOTIDE SEQUENCE [LARGE SCALE GENOMIC DNA]</scope>
    <source>
        <strain evidence="2 3">DSM 266</strain>
    </source>
</reference>
<feature type="signal peptide" evidence="1">
    <location>
        <begin position="1"/>
        <end position="18"/>
    </location>
</feature>
<sequence length="190" mass="21687" precursor="true">MKSGILVVVFLFLSGCSASWHYSHTETGTLKGKVLVQWIAPDQFMFIPDDADPLTFTRSNGSVIKPEKMFTDGGSIPRVMWALRNYSPWGYAPAFMIHDWLFVMKQCRLPGFEQYNHRIAADIMAEVMKTLMEDPRYGGRNKLVLYSMYKAVSSSIAEESWENGACHQPGDRALDLFAQKPRMEYLITFP</sequence>
<proteinExistence type="predicted"/>
<dbReference type="HOGENOM" id="CLU_096379_0_0_10"/>
<evidence type="ECO:0000313" key="3">
    <source>
        <dbReference type="Proteomes" id="UP000008701"/>
    </source>
</evidence>
<feature type="chain" id="PRO_5002632598" description="DUF1353 domain-containing protein" evidence="1">
    <location>
        <begin position="19"/>
        <end position="190"/>
    </location>
</feature>
<dbReference type="eggNOG" id="ENOG503290C">
    <property type="taxonomic scope" value="Bacteria"/>
</dbReference>
<protein>
    <recommendedName>
        <fullName evidence="4">DUF1353 domain-containing protein</fullName>
    </recommendedName>
</protein>
<name>A1BH70_CHLPD</name>
<dbReference type="InterPro" id="IPR010767">
    <property type="entry name" value="Phage_CGC-2007_Cje0229"/>
</dbReference>
<gene>
    <name evidence="2" type="ordered locus">Cpha266_1730</name>
</gene>
<organism evidence="2 3">
    <name type="scientific">Chlorobium phaeobacteroides (strain DSM 266 / SMG 266 / 2430)</name>
    <dbReference type="NCBI Taxonomy" id="290317"/>
    <lineage>
        <taxon>Bacteria</taxon>
        <taxon>Pseudomonadati</taxon>
        <taxon>Chlorobiota</taxon>
        <taxon>Chlorobiia</taxon>
        <taxon>Chlorobiales</taxon>
        <taxon>Chlorobiaceae</taxon>
        <taxon>Chlorobium/Pelodictyon group</taxon>
        <taxon>Chlorobium</taxon>
    </lineage>
</organism>
<evidence type="ECO:0000256" key="1">
    <source>
        <dbReference type="SAM" id="SignalP"/>
    </source>
</evidence>
<dbReference type="Proteomes" id="UP000008701">
    <property type="component" value="Chromosome"/>
</dbReference>
<dbReference type="PROSITE" id="PS51257">
    <property type="entry name" value="PROKAR_LIPOPROTEIN"/>
    <property type="match status" value="1"/>
</dbReference>
<accession>A1BH70</accession>
<evidence type="ECO:0008006" key="4">
    <source>
        <dbReference type="Google" id="ProtNLM"/>
    </source>
</evidence>